<feature type="transmembrane region" description="Helical" evidence="1">
    <location>
        <begin position="281"/>
        <end position="304"/>
    </location>
</feature>
<accession>A0A7J3Y095</accession>
<dbReference type="PROSITE" id="PS00195">
    <property type="entry name" value="GLUTAREDOXIN_1"/>
    <property type="match status" value="1"/>
</dbReference>
<keyword evidence="1" id="KW-1133">Transmembrane helix</keyword>
<organism evidence="2">
    <name type="scientific">Thermogladius calderae</name>
    <dbReference type="NCBI Taxonomy" id="1200300"/>
    <lineage>
        <taxon>Archaea</taxon>
        <taxon>Thermoproteota</taxon>
        <taxon>Thermoprotei</taxon>
        <taxon>Desulfurococcales</taxon>
        <taxon>Desulfurococcaceae</taxon>
        <taxon>Thermogladius</taxon>
    </lineage>
</organism>
<feature type="transmembrane region" description="Helical" evidence="1">
    <location>
        <begin position="324"/>
        <end position="346"/>
    </location>
</feature>
<comment type="caution">
    <text evidence="2">The sequence shown here is derived from an EMBL/GenBank/DDBJ whole genome shotgun (WGS) entry which is preliminary data.</text>
</comment>
<dbReference type="EMBL" id="DRYK01000066">
    <property type="protein sequence ID" value="HHP68225.1"/>
    <property type="molecule type" value="Genomic_DNA"/>
</dbReference>
<evidence type="ECO:0000256" key="1">
    <source>
        <dbReference type="SAM" id="Phobius"/>
    </source>
</evidence>
<proteinExistence type="predicted"/>
<name>A0A7J3Y095_9CREN</name>
<reference evidence="2" key="1">
    <citation type="journal article" date="2020" name="mSystems">
        <title>Genome- and Community-Level Interaction Insights into Carbon Utilization and Element Cycling Functions of Hydrothermarchaeota in Hydrothermal Sediment.</title>
        <authorList>
            <person name="Zhou Z."/>
            <person name="Liu Y."/>
            <person name="Xu W."/>
            <person name="Pan J."/>
            <person name="Luo Z.H."/>
            <person name="Li M."/>
        </authorList>
    </citation>
    <scope>NUCLEOTIDE SEQUENCE [LARGE SCALE GENOMIC DNA]</scope>
    <source>
        <strain evidence="2">SpSt-110</strain>
    </source>
</reference>
<evidence type="ECO:0008006" key="3">
    <source>
        <dbReference type="Google" id="ProtNLM"/>
    </source>
</evidence>
<sequence length="388" mass="42152">MRLPVVVSLLASLILLAGFTLSTADSNTQFHIVIYGDPTCPHCKNTYNYLSTIYDGNVVFCNIVSNETCYKCYSNIIMDFYGGYGAVPVTLFVVNGSITGVVLGEISGYTISNQSVLQPLLTPSNSTTVFGYEVGGNGLVKVSNVTGSQESLLEKYDVFYYTNTSSTSNVSYLNYIDLIPSLILLSLVDSVNPCELVTFFSLATSALGGRKRSYGPPLLFIAIVYIGYLTIGLGLYQFVRLINPLPLAFIALAIGVYYTVRPGGESTLDTLKCRWCERLGLKSLTTASYLTAAVLAIISVTVLLPCTAGPYLIFATILRSTPPAIALLLLIAYNTIFILPLLILLLAVRNLARQKRVARWLSKNASLVNFLIGLVLVLISIYVITLLV</sequence>
<dbReference type="AlphaFoldDB" id="A0A7J3Y095"/>
<protein>
    <recommendedName>
        <fullName evidence="3">Cytochrome c biogenesis protein, transmembrane region</fullName>
    </recommendedName>
</protein>
<dbReference type="InterPro" id="IPR011767">
    <property type="entry name" value="GLR_AS"/>
</dbReference>
<feature type="transmembrane region" description="Helical" evidence="1">
    <location>
        <begin position="241"/>
        <end position="260"/>
    </location>
</feature>
<dbReference type="InterPro" id="IPR036249">
    <property type="entry name" value="Thioredoxin-like_sf"/>
</dbReference>
<dbReference type="SUPFAM" id="SSF52833">
    <property type="entry name" value="Thioredoxin-like"/>
    <property type="match status" value="1"/>
</dbReference>
<evidence type="ECO:0000313" key="2">
    <source>
        <dbReference type="EMBL" id="HHP68225.1"/>
    </source>
</evidence>
<keyword evidence="1" id="KW-0472">Membrane</keyword>
<gene>
    <name evidence="2" type="ORF">ENM60_05525</name>
</gene>
<feature type="transmembrane region" description="Helical" evidence="1">
    <location>
        <begin position="214"/>
        <end position="235"/>
    </location>
</feature>
<keyword evidence="1" id="KW-0812">Transmembrane</keyword>
<feature type="transmembrane region" description="Helical" evidence="1">
    <location>
        <begin position="367"/>
        <end position="387"/>
    </location>
</feature>